<feature type="compositionally biased region" description="Polar residues" evidence="1">
    <location>
        <begin position="1"/>
        <end position="14"/>
    </location>
</feature>
<dbReference type="SUPFAM" id="SSF53098">
    <property type="entry name" value="Ribonuclease H-like"/>
    <property type="match status" value="1"/>
</dbReference>
<name>A0A915CQZ5_9BILA</name>
<proteinExistence type="predicted"/>
<dbReference type="AlphaFoldDB" id="A0A915CQZ5"/>
<protein>
    <submittedName>
        <fullName evidence="3">C2H2-type domain-containing protein</fullName>
    </submittedName>
</protein>
<organism evidence="2 3">
    <name type="scientific">Ditylenchus dipsaci</name>
    <dbReference type="NCBI Taxonomy" id="166011"/>
    <lineage>
        <taxon>Eukaryota</taxon>
        <taxon>Metazoa</taxon>
        <taxon>Ecdysozoa</taxon>
        <taxon>Nematoda</taxon>
        <taxon>Chromadorea</taxon>
        <taxon>Rhabditida</taxon>
        <taxon>Tylenchina</taxon>
        <taxon>Tylenchomorpha</taxon>
        <taxon>Sphaerularioidea</taxon>
        <taxon>Anguinidae</taxon>
        <taxon>Anguininae</taxon>
        <taxon>Ditylenchus</taxon>
    </lineage>
</organism>
<evidence type="ECO:0000313" key="2">
    <source>
        <dbReference type="Proteomes" id="UP000887574"/>
    </source>
</evidence>
<accession>A0A915CQZ5</accession>
<dbReference type="Proteomes" id="UP000887574">
    <property type="component" value="Unplaced"/>
</dbReference>
<keyword evidence="2" id="KW-1185">Reference proteome</keyword>
<feature type="region of interest" description="Disordered" evidence="1">
    <location>
        <begin position="1"/>
        <end position="24"/>
    </location>
</feature>
<dbReference type="WBParaSite" id="jg11275">
    <property type="protein sequence ID" value="jg11275"/>
    <property type="gene ID" value="jg11275"/>
</dbReference>
<sequence length="510" mass="58516">MPSSKKASTNSTTPVLAKKKKSNDATLLNGEDMEFVERSKRHRHPIWKWFQPFVCQDTPEGEDGNEQVSQLGKERMLCPLCYTHYSARTQYLKAHLEKHHQEIFKGYIKTSKKRQKSSRSALEESFTALLSVPSISINIFRHPFMIRFLNLTNSDAESFTDDEEDEFHAHDMPRFIEFHALAIREWFFFLLSFTSATNHSKKFTKDFCAAHLFQNVLENGMKSTLMKHPGFKTIQKMASSFRKSTSCTRLLENALGSSVKNRRFLTLWTTRWVYWITFISVFFSLESEATRVEQKLALPTPTDKDYLQRALAVLTPFQEIMTRIQTEDSVTISKCVPYYTYLASHLNECEERYELDGEILLLIAGLKTELSQKCQRFVDQYDPMFDTIYLIAALVDVNTISLLSADQMTLAKESLLSKQAAMDASSFTALAQKKRIDAIQVRATDIEQKLGLTGQILLLVQRLRDLQFSANQQLDPITVLSNKGLINYMVECLSVPATSSSVERVFSQLK</sequence>
<evidence type="ECO:0000256" key="1">
    <source>
        <dbReference type="SAM" id="MobiDB-lite"/>
    </source>
</evidence>
<evidence type="ECO:0000313" key="3">
    <source>
        <dbReference type="WBParaSite" id="jg11275"/>
    </source>
</evidence>
<dbReference type="InterPro" id="IPR012337">
    <property type="entry name" value="RNaseH-like_sf"/>
</dbReference>
<reference evidence="3" key="1">
    <citation type="submission" date="2022-11" db="UniProtKB">
        <authorList>
            <consortium name="WormBaseParasite"/>
        </authorList>
    </citation>
    <scope>IDENTIFICATION</scope>
</reference>